<dbReference type="RefSeq" id="XP_031863652.1">
    <property type="nucleotide sequence ID" value="XM_032002095.1"/>
</dbReference>
<dbReference type="SUPFAM" id="SSF51905">
    <property type="entry name" value="FAD/NAD(P)-binding domain"/>
    <property type="match status" value="1"/>
</dbReference>
<organism evidence="8 9">
    <name type="scientific">Kwoniella shandongensis</name>
    <dbReference type="NCBI Taxonomy" id="1734106"/>
    <lineage>
        <taxon>Eukaryota</taxon>
        <taxon>Fungi</taxon>
        <taxon>Dikarya</taxon>
        <taxon>Basidiomycota</taxon>
        <taxon>Agaricomycotina</taxon>
        <taxon>Tremellomycetes</taxon>
        <taxon>Tremellales</taxon>
        <taxon>Cryptococcaceae</taxon>
        <taxon>Kwoniella</taxon>
    </lineage>
</organism>
<name>A0A5M6C6H2_9TREE</name>
<sequence length="561" mass="62593">MPLPTSPRTRIILLGPLFLLIVLFLFHPFSQLSLLSSSSTSNQNFNGQNLNTTYPLSDNAKSQSRPKRIAIIGAGASGSSAAFFVRRAGRTIERRLGLEEGERVGEVVVFDKEGYVGGRSTTVYPHSDKRTRPQELGASVFVKANQNMMKATEYFNLTLIDTSYGEAGVGIWDGHQFLYSTSASDSTPSSWLDTARALMRYGPLSYARTKSSVGGLLKRFARLYDPAWLAQRGVVNSIEDFAEKVGLGREFTTRTGEDWAKNVVKASDRWWGEIMEGATRANYGSEMNFIHALGAGVSMAVTGASQVEGGNWQIFQNMLDNSKAKVHLGTEVKEIIPLDDGDNDNPRFHIKTNRTELNDDEPFDVVFFAAPWHSSRVSKDIEKSFSEQIPNQKYVHLHVTYLTTTQPHPIPSFFGLLEDASIPNVIITTGITARQQAIPPPRFQSIAWHGETYPGSGEYAVKIFSMTRLTDRFLREMLGEEPSWLLRKEWNSYPELRPLTSYAPVEPIKGLHYLGALEPWVSSMETQTISAREAVARVVNDWWGLGQGECEAGLEAWDWTC</sequence>
<dbReference type="Proteomes" id="UP000322225">
    <property type="component" value="Chromosome 13"/>
</dbReference>
<evidence type="ECO:0000256" key="5">
    <source>
        <dbReference type="ARBA" id="ARBA00022827"/>
    </source>
</evidence>
<dbReference type="OrthoDB" id="437369at2759"/>
<evidence type="ECO:0000256" key="7">
    <source>
        <dbReference type="ARBA" id="ARBA00023180"/>
    </source>
</evidence>
<evidence type="ECO:0000256" key="4">
    <source>
        <dbReference type="ARBA" id="ARBA00022729"/>
    </source>
</evidence>
<comment type="similarity">
    <text evidence="2">Belongs to the prenylcysteine oxidase family.</text>
</comment>
<dbReference type="GO" id="GO:0030327">
    <property type="term" value="P:prenylated protein catabolic process"/>
    <property type="evidence" value="ECO:0007669"/>
    <property type="project" value="TreeGrafter"/>
</dbReference>
<dbReference type="GeneID" id="43586205"/>
<dbReference type="InterPro" id="IPR010795">
    <property type="entry name" value="Prenylcys_lyase"/>
</dbReference>
<dbReference type="PANTHER" id="PTHR15944">
    <property type="entry name" value="FARNESYLCYSTEINE LYASE"/>
    <property type="match status" value="1"/>
</dbReference>
<dbReference type="Gene3D" id="3.50.50.60">
    <property type="entry name" value="FAD/NAD(P)-binding domain"/>
    <property type="match status" value="1"/>
</dbReference>
<dbReference type="KEGG" id="ksn:43586205"/>
<keyword evidence="6" id="KW-0560">Oxidoreductase</keyword>
<evidence type="ECO:0000256" key="1">
    <source>
        <dbReference type="ARBA" id="ARBA00001974"/>
    </source>
</evidence>
<keyword evidence="3" id="KW-0285">Flavoprotein</keyword>
<dbReference type="PIRSF" id="PIRSF036292">
    <property type="entry name" value="Prenylcysteine_oxidase"/>
    <property type="match status" value="1"/>
</dbReference>
<reference evidence="8" key="1">
    <citation type="submission" date="2017-08" db="EMBL/GenBank/DDBJ databases">
        <authorList>
            <person name="Cuomo C."/>
            <person name="Billmyre B."/>
            <person name="Heitman J."/>
        </authorList>
    </citation>
    <scope>NUCLEOTIDE SEQUENCE</scope>
    <source>
        <strain evidence="8">CBS 12478</strain>
    </source>
</reference>
<accession>A0A5M6C6H2</accession>
<dbReference type="Pfam" id="PF13450">
    <property type="entry name" value="NAD_binding_8"/>
    <property type="match status" value="1"/>
</dbReference>
<dbReference type="EMBL" id="CP144063">
    <property type="protein sequence ID" value="WWD22349.1"/>
    <property type="molecule type" value="Genomic_DNA"/>
</dbReference>
<dbReference type="AlphaFoldDB" id="A0A5M6C6H2"/>
<dbReference type="GO" id="GO:0030328">
    <property type="term" value="P:prenylcysteine catabolic process"/>
    <property type="evidence" value="ECO:0007669"/>
    <property type="project" value="InterPro"/>
</dbReference>
<evidence type="ECO:0000313" key="8">
    <source>
        <dbReference type="EMBL" id="WWD22349.1"/>
    </source>
</evidence>
<dbReference type="GO" id="GO:0001735">
    <property type="term" value="F:prenylcysteine oxidase activity"/>
    <property type="evidence" value="ECO:0007669"/>
    <property type="project" value="InterPro"/>
</dbReference>
<dbReference type="PANTHER" id="PTHR15944:SF0">
    <property type="entry name" value="PRENYLCYSTEINE LYASE DOMAIN-CONTAINING PROTEIN"/>
    <property type="match status" value="1"/>
</dbReference>
<evidence type="ECO:0000256" key="6">
    <source>
        <dbReference type="ARBA" id="ARBA00023002"/>
    </source>
</evidence>
<keyword evidence="9" id="KW-1185">Reference proteome</keyword>
<dbReference type="InterPro" id="IPR017046">
    <property type="entry name" value="Prenylcysteine_Oxase1"/>
</dbReference>
<keyword evidence="4" id="KW-0732">Signal</keyword>
<evidence type="ECO:0000313" key="9">
    <source>
        <dbReference type="Proteomes" id="UP000322225"/>
    </source>
</evidence>
<dbReference type="Pfam" id="PF07156">
    <property type="entry name" value="Prenylcys_lyase"/>
    <property type="match status" value="1"/>
</dbReference>
<gene>
    <name evidence="8" type="ORF">CI109_106840</name>
</gene>
<evidence type="ECO:0000256" key="3">
    <source>
        <dbReference type="ARBA" id="ARBA00022630"/>
    </source>
</evidence>
<proteinExistence type="inferred from homology"/>
<dbReference type="InterPro" id="IPR036188">
    <property type="entry name" value="FAD/NAD-bd_sf"/>
</dbReference>
<keyword evidence="5" id="KW-0274">FAD</keyword>
<keyword evidence="7" id="KW-0325">Glycoprotein</keyword>
<comment type="cofactor">
    <cofactor evidence="1">
        <name>FAD</name>
        <dbReference type="ChEBI" id="CHEBI:57692"/>
    </cofactor>
</comment>
<protein>
    <submittedName>
        <fullName evidence="8">Uncharacterized protein</fullName>
    </submittedName>
</protein>
<evidence type="ECO:0000256" key="2">
    <source>
        <dbReference type="ARBA" id="ARBA00009967"/>
    </source>
</evidence>
<reference evidence="8" key="2">
    <citation type="submission" date="2024-01" db="EMBL/GenBank/DDBJ databases">
        <title>Comparative genomics of Cryptococcus and Kwoniella reveals pathogenesis evolution and contrasting modes of karyotype evolution via chromosome fusion or intercentromeric recombination.</title>
        <authorList>
            <person name="Coelho M.A."/>
            <person name="David-Palma M."/>
            <person name="Shea T."/>
            <person name="Bowers K."/>
            <person name="McGinley-Smith S."/>
            <person name="Mohammad A.W."/>
            <person name="Gnirke A."/>
            <person name="Yurkov A.M."/>
            <person name="Nowrousian M."/>
            <person name="Sun S."/>
            <person name="Cuomo C.A."/>
            <person name="Heitman J."/>
        </authorList>
    </citation>
    <scope>NUCLEOTIDE SEQUENCE</scope>
    <source>
        <strain evidence="8">CBS 12478</strain>
    </source>
</reference>